<dbReference type="SUPFAM" id="SSF53335">
    <property type="entry name" value="S-adenosyl-L-methionine-dependent methyltransferases"/>
    <property type="match status" value="1"/>
</dbReference>
<dbReference type="GO" id="GO:0008168">
    <property type="term" value="F:methyltransferase activity"/>
    <property type="evidence" value="ECO:0007669"/>
    <property type="project" value="UniProtKB-KW"/>
</dbReference>
<dbReference type="AlphaFoldDB" id="A0A4P7BZ78"/>
<dbReference type="OrthoDB" id="9795498at2"/>
<keyword evidence="1" id="KW-0489">Methyltransferase</keyword>
<reference evidence="1 2" key="1">
    <citation type="submission" date="2019-03" db="EMBL/GenBank/DDBJ databases">
        <title>The genome sequence of Nitrosococcus wardiae strain D1FHST reveals the archetypal metabolic capacity of ammonia-oxidizing Gammaproteobacteria.</title>
        <authorList>
            <person name="Wang L."/>
            <person name="Lim C.K."/>
            <person name="Hanson T.E."/>
            <person name="Dang H."/>
            <person name="Klotz M.G."/>
        </authorList>
    </citation>
    <scope>NUCLEOTIDE SEQUENCE [LARGE SCALE GENOMIC DNA]</scope>
    <source>
        <strain evidence="1 2">D1FHS</strain>
    </source>
</reference>
<keyword evidence="2" id="KW-1185">Reference proteome</keyword>
<dbReference type="EMBL" id="CP038033">
    <property type="protein sequence ID" value="QBQ54504.1"/>
    <property type="molecule type" value="Genomic_DNA"/>
</dbReference>
<dbReference type="GO" id="GO:0032259">
    <property type="term" value="P:methylation"/>
    <property type="evidence" value="ECO:0007669"/>
    <property type="project" value="UniProtKB-KW"/>
</dbReference>
<dbReference type="Gene3D" id="3.40.50.150">
    <property type="entry name" value="Vaccinia Virus protein VP39"/>
    <property type="match status" value="1"/>
</dbReference>
<dbReference type="KEGG" id="nwr:E3U44_08285"/>
<gene>
    <name evidence="1" type="ORF">E3U44_08285</name>
</gene>
<protein>
    <submittedName>
        <fullName evidence="1">Class I SAM-dependent methyltransferase</fullName>
    </submittedName>
</protein>
<accession>A0A4P7BZ78</accession>
<evidence type="ECO:0000313" key="1">
    <source>
        <dbReference type="EMBL" id="QBQ54504.1"/>
    </source>
</evidence>
<name>A0A4P7BZ78_9GAMM</name>
<keyword evidence="1" id="KW-0808">Transferase</keyword>
<dbReference type="Pfam" id="PF13578">
    <property type="entry name" value="Methyltransf_24"/>
    <property type="match status" value="1"/>
</dbReference>
<dbReference type="Proteomes" id="UP000294325">
    <property type="component" value="Chromosome"/>
</dbReference>
<proteinExistence type="predicted"/>
<sequence length="307" mass="35746">MFSKLFNSRAFKRLSEKSNFIQWLYAARQLRWELNAGQYPIYIDYPINPMPRYGHGNPPHKLLYELLKNNSLKYEETINKFALYREYLCSISMEQPINSFEPFWRNGWIGGIEAAALYCFPCLLDSKLYIEIGSGNSTKFVRKAIQQNNLKTKIVSVDPHPRAEIDSLCDEVLRKPLEDIDITLFNYLNSGDILMIDGSHRCFQNSDVTVFFLEILPILKPGVLVYIDDIYLPYDYPLKWRCRYYSEQYLLGTLLLADSGRYEVILPCKFISNDEYLSSHVDSFWDKIGLPKGIGCGNGFWFAVKTH</sequence>
<dbReference type="InterPro" id="IPR029063">
    <property type="entry name" value="SAM-dependent_MTases_sf"/>
</dbReference>
<dbReference type="RefSeq" id="WP_134357701.1">
    <property type="nucleotide sequence ID" value="NZ_CP038033.1"/>
</dbReference>
<evidence type="ECO:0000313" key="2">
    <source>
        <dbReference type="Proteomes" id="UP000294325"/>
    </source>
</evidence>
<organism evidence="1 2">
    <name type="scientific">Nitrosococcus wardiae</name>
    <dbReference type="NCBI Taxonomy" id="1814290"/>
    <lineage>
        <taxon>Bacteria</taxon>
        <taxon>Pseudomonadati</taxon>
        <taxon>Pseudomonadota</taxon>
        <taxon>Gammaproteobacteria</taxon>
        <taxon>Chromatiales</taxon>
        <taxon>Chromatiaceae</taxon>
        <taxon>Nitrosococcus</taxon>
    </lineage>
</organism>